<reference evidence="3" key="1">
    <citation type="journal article" date="2005" name="Nature">
        <title>The map-based sequence of the rice genome.</title>
        <authorList>
            <consortium name="International rice genome sequencing project (IRGSP)"/>
            <person name="Matsumoto T."/>
            <person name="Wu J."/>
            <person name="Kanamori H."/>
            <person name="Katayose Y."/>
            <person name="Fujisawa M."/>
            <person name="Namiki N."/>
            <person name="Mizuno H."/>
            <person name="Yamamoto K."/>
            <person name="Antonio B.A."/>
            <person name="Baba T."/>
            <person name="Sakata K."/>
            <person name="Nagamura Y."/>
            <person name="Aoki H."/>
            <person name="Arikawa K."/>
            <person name="Arita K."/>
            <person name="Bito T."/>
            <person name="Chiden Y."/>
            <person name="Fujitsuka N."/>
            <person name="Fukunaka R."/>
            <person name="Hamada M."/>
            <person name="Harada C."/>
            <person name="Hayashi A."/>
            <person name="Hijishita S."/>
            <person name="Honda M."/>
            <person name="Hosokawa S."/>
            <person name="Ichikawa Y."/>
            <person name="Idonuma A."/>
            <person name="Iijima M."/>
            <person name="Ikeda M."/>
            <person name="Ikeno M."/>
            <person name="Ito K."/>
            <person name="Ito S."/>
            <person name="Ito T."/>
            <person name="Ito Y."/>
            <person name="Ito Y."/>
            <person name="Iwabuchi A."/>
            <person name="Kamiya K."/>
            <person name="Karasawa W."/>
            <person name="Kurita K."/>
            <person name="Katagiri S."/>
            <person name="Kikuta A."/>
            <person name="Kobayashi H."/>
            <person name="Kobayashi N."/>
            <person name="Machita K."/>
            <person name="Maehara T."/>
            <person name="Masukawa M."/>
            <person name="Mizubayashi T."/>
            <person name="Mukai Y."/>
            <person name="Nagasaki H."/>
            <person name="Nagata Y."/>
            <person name="Naito S."/>
            <person name="Nakashima M."/>
            <person name="Nakama Y."/>
            <person name="Nakamichi Y."/>
            <person name="Nakamura M."/>
            <person name="Meguro A."/>
            <person name="Negishi M."/>
            <person name="Ohta I."/>
            <person name="Ohta T."/>
            <person name="Okamoto M."/>
            <person name="Ono N."/>
            <person name="Saji S."/>
            <person name="Sakaguchi M."/>
            <person name="Sakai K."/>
            <person name="Shibata M."/>
            <person name="Shimokawa T."/>
            <person name="Song J."/>
            <person name="Takazaki Y."/>
            <person name="Terasawa K."/>
            <person name="Tsugane M."/>
            <person name="Tsuji K."/>
            <person name="Ueda S."/>
            <person name="Waki K."/>
            <person name="Yamagata H."/>
            <person name="Yamamoto M."/>
            <person name="Yamamoto S."/>
            <person name="Yamane H."/>
            <person name="Yoshiki S."/>
            <person name="Yoshihara R."/>
            <person name="Yukawa K."/>
            <person name="Zhong H."/>
            <person name="Yano M."/>
            <person name="Yuan Q."/>
            <person name="Ouyang S."/>
            <person name="Liu J."/>
            <person name="Jones K.M."/>
            <person name="Gansberger K."/>
            <person name="Moffat K."/>
            <person name="Hill J."/>
            <person name="Bera J."/>
            <person name="Fadrosh D."/>
            <person name="Jin S."/>
            <person name="Johri S."/>
            <person name="Kim M."/>
            <person name="Overton L."/>
            <person name="Reardon M."/>
            <person name="Tsitrin T."/>
            <person name="Vuong H."/>
            <person name="Weaver B."/>
            <person name="Ciecko A."/>
            <person name="Tallon L."/>
            <person name="Jackson J."/>
            <person name="Pai G."/>
            <person name="Aken S.V."/>
            <person name="Utterback T."/>
            <person name="Reidmuller S."/>
            <person name="Feldblyum T."/>
            <person name="Hsiao J."/>
            <person name="Zismann V."/>
            <person name="Iobst S."/>
            <person name="de Vazeille A.R."/>
            <person name="Buell C.R."/>
            <person name="Ying K."/>
            <person name="Li Y."/>
            <person name="Lu T."/>
            <person name="Huang Y."/>
            <person name="Zhao Q."/>
            <person name="Feng Q."/>
            <person name="Zhang L."/>
            <person name="Zhu J."/>
            <person name="Weng Q."/>
            <person name="Mu J."/>
            <person name="Lu Y."/>
            <person name="Fan D."/>
            <person name="Liu Y."/>
            <person name="Guan J."/>
            <person name="Zhang Y."/>
            <person name="Yu S."/>
            <person name="Liu X."/>
            <person name="Zhang Y."/>
            <person name="Hong G."/>
            <person name="Han B."/>
            <person name="Choisne N."/>
            <person name="Demange N."/>
            <person name="Orjeda G."/>
            <person name="Samain S."/>
            <person name="Cattolico L."/>
            <person name="Pelletier E."/>
            <person name="Couloux A."/>
            <person name="Segurens B."/>
            <person name="Wincker P."/>
            <person name="D'Hont A."/>
            <person name="Scarpelli C."/>
            <person name="Weissenbach J."/>
            <person name="Salanoubat M."/>
            <person name="Quetier F."/>
            <person name="Yu Y."/>
            <person name="Kim H.R."/>
            <person name="Rambo T."/>
            <person name="Currie J."/>
            <person name="Collura K."/>
            <person name="Luo M."/>
            <person name="Yang T."/>
            <person name="Ammiraju J.S.S."/>
            <person name="Engler F."/>
            <person name="Soderlund C."/>
            <person name="Wing R.A."/>
            <person name="Palmer L.E."/>
            <person name="de la Bastide M."/>
            <person name="Spiegel L."/>
            <person name="Nascimento L."/>
            <person name="Zutavern T."/>
            <person name="O'Shaughnessy A."/>
            <person name="Dike S."/>
            <person name="Dedhia N."/>
            <person name="Preston R."/>
            <person name="Balija V."/>
            <person name="McCombie W.R."/>
            <person name="Chow T."/>
            <person name="Chen H."/>
            <person name="Chung M."/>
            <person name="Chen C."/>
            <person name="Shaw J."/>
            <person name="Wu H."/>
            <person name="Hsiao K."/>
            <person name="Chao Y."/>
            <person name="Chu M."/>
            <person name="Cheng C."/>
            <person name="Hour A."/>
            <person name="Lee P."/>
            <person name="Lin S."/>
            <person name="Lin Y."/>
            <person name="Liou J."/>
            <person name="Liu S."/>
            <person name="Hsing Y."/>
            <person name="Raghuvanshi S."/>
            <person name="Mohanty A."/>
            <person name="Bharti A.K."/>
            <person name="Gaur A."/>
            <person name="Gupta V."/>
            <person name="Kumar D."/>
            <person name="Ravi V."/>
            <person name="Vij S."/>
            <person name="Kapur A."/>
            <person name="Khurana P."/>
            <person name="Khurana P."/>
            <person name="Khurana J.P."/>
            <person name="Tyagi A.K."/>
            <person name="Gaikwad K."/>
            <person name="Singh A."/>
            <person name="Dalal V."/>
            <person name="Srivastava S."/>
            <person name="Dixit A."/>
            <person name="Pal A.K."/>
            <person name="Ghazi I.A."/>
            <person name="Yadav M."/>
            <person name="Pandit A."/>
            <person name="Bhargava A."/>
            <person name="Sureshbabu K."/>
            <person name="Batra K."/>
            <person name="Sharma T.R."/>
            <person name="Mohapatra T."/>
            <person name="Singh N.K."/>
            <person name="Messing J."/>
            <person name="Nelson A.B."/>
            <person name="Fuks G."/>
            <person name="Kavchok S."/>
            <person name="Keizer G."/>
            <person name="Linton E."/>
            <person name="Llaca V."/>
            <person name="Song R."/>
            <person name="Tanyolac B."/>
            <person name="Young S."/>
            <person name="Ho-Il K."/>
            <person name="Hahn J.H."/>
            <person name="Sangsakoo G."/>
            <person name="Vanavichit A."/>
            <person name="de Mattos Luiz.A.T."/>
            <person name="Zimmer P.D."/>
            <person name="Malone G."/>
            <person name="Dellagostin O."/>
            <person name="de Oliveira A.C."/>
            <person name="Bevan M."/>
            <person name="Bancroft I."/>
            <person name="Minx P."/>
            <person name="Cordum H."/>
            <person name="Wilson R."/>
            <person name="Cheng Z."/>
            <person name="Jin W."/>
            <person name="Jiang J."/>
            <person name="Leong S.A."/>
            <person name="Iwama H."/>
            <person name="Gojobori T."/>
            <person name="Itoh T."/>
            <person name="Niimura Y."/>
            <person name="Fujii Y."/>
            <person name="Habara T."/>
            <person name="Sakai H."/>
            <person name="Sato Y."/>
            <person name="Wilson G."/>
            <person name="Kumar K."/>
            <person name="McCouch S."/>
            <person name="Juretic N."/>
            <person name="Hoen D."/>
            <person name="Wright S."/>
            <person name="Bruskiewich R."/>
            <person name="Bureau T."/>
            <person name="Miyao A."/>
            <person name="Hirochika H."/>
            <person name="Nishikawa T."/>
            <person name="Kadowaki K."/>
            <person name="Sugiura M."/>
            <person name="Burr B."/>
            <person name="Sasaki T."/>
        </authorList>
    </citation>
    <scope>NUCLEOTIDE SEQUENCE [LARGE SCALE GENOMIC DNA]</scope>
    <source>
        <strain evidence="3">cv. Nipponbare</strain>
    </source>
</reference>
<dbReference type="Proteomes" id="UP000000763">
    <property type="component" value="Chromosome 4"/>
</dbReference>
<accession>Q7XNZ4</accession>
<sequence length="66" mass="7773">MEKEALGEIEVNLTGWEAEVIVASSTRVMERTRRQRRIEKISRRGRKEGVRRGNFNDIGRKYSLRP</sequence>
<dbReference type="EMBL" id="AL663013">
    <property type="protein sequence ID" value="CAE03851.1"/>
    <property type="molecule type" value="Genomic_DNA"/>
</dbReference>
<proteinExistence type="predicted"/>
<evidence type="ECO:0000256" key="1">
    <source>
        <dbReference type="SAM" id="MobiDB-lite"/>
    </source>
</evidence>
<reference evidence="3" key="2">
    <citation type="journal article" date="2008" name="Nucleic Acids Res.">
        <title>The rice annotation project database (RAP-DB): 2008 update.</title>
        <authorList>
            <consortium name="The rice annotation project (RAP)"/>
        </authorList>
    </citation>
    <scope>GENOME REANNOTATION</scope>
    <source>
        <strain evidence="3">cv. Nipponbare</strain>
    </source>
</reference>
<evidence type="ECO:0000313" key="3">
    <source>
        <dbReference type="Proteomes" id="UP000000763"/>
    </source>
</evidence>
<evidence type="ECO:0000313" key="2">
    <source>
        <dbReference type="EMBL" id="CAE03851.1"/>
    </source>
</evidence>
<dbReference type="AlphaFoldDB" id="Q7XNZ4"/>
<organism evidence="2 3">
    <name type="scientific">Oryza sativa subsp. japonica</name>
    <name type="common">Rice</name>
    <dbReference type="NCBI Taxonomy" id="39947"/>
    <lineage>
        <taxon>Eukaryota</taxon>
        <taxon>Viridiplantae</taxon>
        <taxon>Streptophyta</taxon>
        <taxon>Embryophyta</taxon>
        <taxon>Tracheophyta</taxon>
        <taxon>Spermatophyta</taxon>
        <taxon>Magnoliopsida</taxon>
        <taxon>Liliopsida</taxon>
        <taxon>Poales</taxon>
        <taxon>Poaceae</taxon>
        <taxon>BOP clade</taxon>
        <taxon>Oryzoideae</taxon>
        <taxon>Oryzeae</taxon>
        <taxon>Oryzinae</taxon>
        <taxon>Oryza</taxon>
        <taxon>Oryza sativa</taxon>
    </lineage>
</organism>
<name>Q7XNZ4_ORYSJ</name>
<gene>
    <name evidence="2" type="primary">OSJNBb0089K06.16</name>
</gene>
<feature type="region of interest" description="Disordered" evidence="1">
    <location>
        <begin position="43"/>
        <end position="66"/>
    </location>
</feature>
<protein>
    <submittedName>
        <fullName evidence="2">OSJNBb0089K06.16 protein</fullName>
    </submittedName>
</protein>